<evidence type="ECO:0000313" key="8">
    <source>
        <dbReference type="Proteomes" id="UP000076128"/>
    </source>
</evidence>
<evidence type="ECO:0000256" key="5">
    <source>
        <dbReference type="ARBA" id="ARBA00023136"/>
    </source>
</evidence>
<dbReference type="STRING" id="1335048.AKL17_3456"/>
<dbReference type="RefSeq" id="WP_066815299.1">
    <property type="nucleotide sequence ID" value="NZ_CP012661.1"/>
</dbReference>
<evidence type="ECO:0000256" key="1">
    <source>
        <dbReference type="ARBA" id="ARBA00004236"/>
    </source>
</evidence>
<evidence type="ECO:0000256" key="3">
    <source>
        <dbReference type="ARBA" id="ARBA00022676"/>
    </source>
</evidence>
<dbReference type="GO" id="GO:0016757">
    <property type="term" value="F:glycosyltransferase activity"/>
    <property type="evidence" value="ECO:0007669"/>
    <property type="project" value="UniProtKB-KW"/>
</dbReference>
<dbReference type="PANTHER" id="PTHR43646">
    <property type="entry name" value="GLYCOSYLTRANSFERASE"/>
    <property type="match status" value="1"/>
</dbReference>
<dbReference type="InterPro" id="IPR029044">
    <property type="entry name" value="Nucleotide-diphossugar_trans"/>
</dbReference>
<keyword evidence="4 7" id="KW-0808">Transferase</keyword>
<dbReference type="KEGG" id="daa:AKL17_3456"/>
<proteinExistence type="predicted"/>
<dbReference type="EMBL" id="CP012661">
    <property type="protein sequence ID" value="AMY70681.1"/>
    <property type="molecule type" value="Genomic_DNA"/>
</dbReference>
<organism evidence="7 8">
    <name type="scientific">Frigidibacter mobilis</name>
    <dbReference type="NCBI Taxonomy" id="1335048"/>
    <lineage>
        <taxon>Bacteria</taxon>
        <taxon>Pseudomonadati</taxon>
        <taxon>Pseudomonadota</taxon>
        <taxon>Alphaproteobacteria</taxon>
        <taxon>Rhodobacterales</taxon>
        <taxon>Paracoccaceae</taxon>
        <taxon>Frigidibacter</taxon>
    </lineage>
</organism>
<dbReference type="AlphaFoldDB" id="A0A159Z5W9"/>
<dbReference type="Proteomes" id="UP000076128">
    <property type="component" value="Chromosome"/>
</dbReference>
<dbReference type="PATRIC" id="fig|1335048.3.peg.3580"/>
<dbReference type="Gene3D" id="3.90.550.10">
    <property type="entry name" value="Spore Coat Polysaccharide Biosynthesis Protein SpsA, Chain A"/>
    <property type="match status" value="1"/>
</dbReference>
<dbReference type="OrthoDB" id="5291101at2"/>
<reference evidence="7 8" key="1">
    <citation type="submission" date="2015-09" db="EMBL/GenBank/DDBJ databases">
        <title>Complete genome sequence of Defluviimonas alba cai42t isolated from an oilfield in Xinjiang.</title>
        <authorList>
            <person name="Geng S."/>
            <person name="Pan X."/>
            <person name="Wu X."/>
        </authorList>
    </citation>
    <scope>NUCLEOTIDE SEQUENCE [LARGE SCALE GENOMIC DNA]</scope>
    <source>
        <strain evidence="8">cai42</strain>
    </source>
</reference>
<dbReference type="SUPFAM" id="SSF53448">
    <property type="entry name" value="Nucleotide-diphospho-sugar transferases"/>
    <property type="match status" value="1"/>
</dbReference>
<dbReference type="NCBIfam" id="TIGR04283">
    <property type="entry name" value="glyco_like_mftF"/>
    <property type="match status" value="1"/>
</dbReference>
<keyword evidence="3" id="KW-0328">Glycosyltransferase</keyword>
<keyword evidence="2" id="KW-1003">Cell membrane</keyword>
<keyword evidence="8" id="KW-1185">Reference proteome</keyword>
<dbReference type="PANTHER" id="PTHR43646:SF2">
    <property type="entry name" value="GLYCOSYLTRANSFERASE 2-LIKE DOMAIN-CONTAINING PROTEIN"/>
    <property type="match status" value="1"/>
</dbReference>
<keyword evidence="5" id="KW-0472">Membrane</keyword>
<comment type="subcellular location">
    <subcellularLocation>
        <location evidence="1">Cell membrane</location>
    </subcellularLocation>
</comment>
<dbReference type="CDD" id="cd02522">
    <property type="entry name" value="GT_2_like_a"/>
    <property type="match status" value="1"/>
</dbReference>
<dbReference type="InterPro" id="IPR001173">
    <property type="entry name" value="Glyco_trans_2-like"/>
</dbReference>
<sequence length="231" mass="23885">MRAPISIVIPTLEAGAELGPCLAALTEGLQAGLIRELIVSDGGSGDGTLALAGAAGAVVVSGPPGRGAQVARGVAVAQGAWLLVLHADTRLDPGWSAAVSSHLAGPAQAGWFRLRFRGGGLPGRIVAGWANLRSRVFGLPYGDQGLLVPAALLARLGGYPALPLMEDVALARRLRGQMRPLAGVAETSAARYLAEGWLRRGARNLGLLARYLAGADPVLLARDYALRRERP</sequence>
<protein>
    <submittedName>
        <fullName evidence="7">Glycosyl transferase, putative</fullName>
    </submittedName>
</protein>
<gene>
    <name evidence="7" type="ORF">AKL17_3456</name>
</gene>
<accession>A0A159Z5W9</accession>
<evidence type="ECO:0000313" key="7">
    <source>
        <dbReference type="EMBL" id="AMY70681.1"/>
    </source>
</evidence>
<evidence type="ECO:0000256" key="4">
    <source>
        <dbReference type="ARBA" id="ARBA00022679"/>
    </source>
</evidence>
<dbReference type="InterPro" id="IPR026461">
    <property type="entry name" value="Trfase_2_rSAM/seldom_assoc"/>
</dbReference>
<feature type="domain" description="Glycosyltransferase 2-like" evidence="6">
    <location>
        <begin position="6"/>
        <end position="98"/>
    </location>
</feature>
<dbReference type="GO" id="GO:0005886">
    <property type="term" value="C:plasma membrane"/>
    <property type="evidence" value="ECO:0007669"/>
    <property type="project" value="UniProtKB-SubCell"/>
</dbReference>
<dbReference type="Pfam" id="PF00535">
    <property type="entry name" value="Glycos_transf_2"/>
    <property type="match status" value="1"/>
</dbReference>
<name>A0A159Z5W9_9RHOB</name>
<evidence type="ECO:0000259" key="6">
    <source>
        <dbReference type="Pfam" id="PF00535"/>
    </source>
</evidence>
<evidence type="ECO:0000256" key="2">
    <source>
        <dbReference type="ARBA" id="ARBA00022475"/>
    </source>
</evidence>